<feature type="region of interest" description="Disordered" evidence="12">
    <location>
        <begin position="1"/>
        <end position="296"/>
    </location>
</feature>
<evidence type="ECO:0000256" key="10">
    <source>
        <dbReference type="ARBA" id="ARBA00024009"/>
    </source>
</evidence>
<keyword evidence="4" id="KW-0328">Glycosyltransferase</keyword>
<dbReference type="FunCoup" id="A0A1Y1UBS3">
    <property type="interactions" value="28"/>
</dbReference>
<evidence type="ECO:0000256" key="6">
    <source>
        <dbReference type="ARBA" id="ARBA00022692"/>
    </source>
</evidence>
<feature type="compositionally biased region" description="Low complexity" evidence="12">
    <location>
        <begin position="146"/>
        <end position="158"/>
    </location>
</feature>
<dbReference type="STRING" id="4999.A0A1Y1UBS3"/>
<feature type="transmembrane region" description="Helical" evidence="13">
    <location>
        <begin position="820"/>
        <end position="842"/>
    </location>
</feature>
<feature type="transmembrane region" description="Helical" evidence="13">
    <location>
        <begin position="789"/>
        <end position="808"/>
    </location>
</feature>
<gene>
    <name evidence="15" type="ORF">BD324DRAFT_633052</name>
</gene>
<comment type="catalytic activity">
    <reaction evidence="11">
        <text>[(1-&gt;4)-N-acetyl-beta-D-glucosaminyl](n) + UDP-N-acetyl-alpha-D-glucosamine = [(1-&gt;4)-N-acetyl-beta-D-glucosaminyl](n+1) + UDP + H(+)</text>
        <dbReference type="Rhea" id="RHEA:16637"/>
        <dbReference type="Rhea" id="RHEA-COMP:9593"/>
        <dbReference type="Rhea" id="RHEA-COMP:9595"/>
        <dbReference type="ChEBI" id="CHEBI:15378"/>
        <dbReference type="ChEBI" id="CHEBI:17029"/>
        <dbReference type="ChEBI" id="CHEBI:57705"/>
        <dbReference type="ChEBI" id="CHEBI:58223"/>
        <dbReference type="EC" id="2.4.1.16"/>
    </reaction>
</comment>
<dbReference type="GeneID" id="33558398"/>
<sequence>MQPGDIYNNTNSPQRGPPYPPGGPPFSTSNTYSPSTSRPLPPPGMSQSPTYGYNTLPTHPSAPPGIVHHSQSQPFPVPQGYGDPFNPHTPPQQRPQPLPPSSPSGPLGDFGGTRPYPSQPNMASPTRPSGVNPFHSGPTSPRQSYPPTQQQQQQQQQQQPPPPQNYGTPTSGPAGPRARFDSNSNFNSPSHLNNGSPFGNAPQGDYSAPRPMPQMTHSSSTGVGIGQVYPPTQNLTPGAYSRQDDDLNDSAPLLAHATPDSRFGISHSQSNYSMGGGYQLSDVGTPSRLNGEGSDLGNFPGAWNGNGAAYDDEDNVHYGPVPARIVRRNRTQKKVALFRGHLVFDVDVPSMLLDQCPIRDGNEFTKMRYSAVTCDPNDFVDDKYTLRQRLYDPPRQTELFIVITMYNEDDILFCRTMRGVMQNIAHLCTRDRSKTWGKEGWKKVVVCVVADGRLKINPRTRSVLAALGVYQEGVAKNAVNGKPVTAHVYEYTTQLAIGSEGKIKAGDARFVPIQIIFCMKEKNQKKINSHRWFFNAFGACLRPNVCVLLDVGTQPGPDSIYHLWKAFDINSSVGGACGEIVALKGMFWKNLLNPLVAAQNFEYKMSNILDKPLESIFGYITVLPGAFSAYRYIALLNDEKGNGPLKQYFIGETMHGSGAGIFAANMYLAEDRILCWELVSKRNCKWKLHYVKSAYAITDVPDAVPELVAQRRRWLNGSFFAAIHSIFHFGYLYRSSHGFARKFWLHIELIYQTANNLFAWFALGNFYIAFVVLTNSLDTLGNAWHYVNIPLQYIYVALLLLCFILSLGNRPAGSKWGYTISMVGFALLTIYMLFAAVYLAVVGIKNVEQDGVTVDNVFGNKIFRNIVLSLAATYGLYIVASLLALEPWHMITSFIQYLLLAPSYINVLNVYAFCNVHDVSWGTKGSDKVSDDLGTVKSQGDNKNEVTVEVPLEQKDINSVYAEELRVLASKPPKEVKTVAADQAQEDYYKNFRTNVLIAWVMSNGALAATILRTSGGSNSLATTYMGILLYTVAGLAFFRFLGSTAYLVVRLFAGE</sequence>
<dbReference type="OrthoDB" id="26569at2759"/>
<feature type="transmembrane region" description="Helical" evidence="13">
    <location>
        <begin position="754"/>
        <end position="777"/>
    </location>
</feature>
<dbReference type="InterPro" id="IPR004835">
    <property type="entry name" value="Chitin_synth"/>
</dbReference>
<dbReference type="Pfam" id="PF08407">
    <property type="entry name" value="Chitin_synth_1N"/>
    <property type="match status" value="1"/>
</dbReference>
<dbReference type="GO" id="GO:0005886">
    <property type="term" value="C:plasma membrane"/>
    <property type="evidence" value="ECO:0007669"/>
    <property type="project" value="UniProtKB-SubCell"/>
</dbReference>
<dbReference type="PANTHER" id="PTHR22914:SF9">
    <property type="entry name" value="CHITIN SYNTHASE 1"/>
    <property type="match status" value="1"/>
</dbReference>
<feature type="transmembrane region" description="Helical" evidence="13">
    <location>
        <begin position="862"/>
        <end position="885"/>
    </location>
</feature>
<evidence type="ECO:0000256" key="11">
    <source>
        <dbReference type="ARBA" id="ARBA00048014"/>
    </source>
</evidence>
<evidence type="ECO:0000259" key="14">
    <source>
        <dbReference type="Pfam" id="PF08407"/>
    </source>
</evidence>
<dbReference type="CDD" id="cd04190">
    <property type="entry name" value="Chitin_synth_C"/>
    <property type="match status" value="1"/>
</dbReference>
<dbReference type="InParanoid" id="A0A1Y1UBS3"/>
<name>A0A1Y1UBS3_9TREE</name>
<dbReference type="GO" id="GO:0071555">
    <property type="term" value="P:cell wall organization"/>
    <property type="evidence" value="ECO:0007669"/>
    <property type="project" value="UniProtKB-KW"/>
</dbReference>
<evidence type="ECO:0000256" key="8">
    <source>
        <dbReference type="ARBA" id="ARBA00023136"/>
    </source>
</evidence>
<reference evidence="15 16" key="1">
    <citation type="submission" date="2017-03" db="EMBL/GenBank/DDBJ databases">
        <title>Widespread Adenine N6-methylation of Active Genes in Fungi.</title>
        <authorList>
            <consortium name="DOE Joint Genome Institute"/>
            <person name="Mondo S.J."/>
            <person name="Dannebaum R.O."/>
            <person name="Kuo R.C."/>
            <person name="Louie K.B."/>
            <person name="Bewick A.J."/>
            <person name="Labutti K."/>
            <person name="Haridas S."/>
            <person name="Kuo A."/>
            <person name="Salamov A."/>
            <person name="Ahrendt S.R."/>
            <person name="Lau R."/>
            <person name="Bowen B.P."/>
            <person name="Lipzen A."/>
            <person name="Sullivan W."/>
            <person name="Andreopoulos W.B."/>
            <person name="Clum A."/>
            <person name="Lindquist E."/>
            <person name="Daum C."/>
            <person name="Northen T.R."/>
            <person name="Ramamoorthy G."/>
            <person name="Schmitz R.J."/>
            <person name="Gryganskyi A."/>
            <person name="Culley D."/>
            <person name="Magnuson J."/>
            <person name="James T.Y."/>
            <person name="O'Malley M.A."/>
            <person name="Stajich J.E."/>
            <person name="Spatafora J.W."/>
            <person name="Visel A."/>
            <person name="Grigoriev I.V."/>
        </authorList>
    </citation>
    <scope>NUCLEOTIDE SEQUENCE [LARGE SCALE GENOMIC DNA]</scope>
    <source>
        <strain evidence="15 16">NRRL Y-17943</strain>
    </source>
</reference>
<comment type="function">
    <text evidence="10">Polymerizes chitin, a structural polymer of the cell wall and septum, by transferring the sugar moiety of UDP-GlcNAc to the non-reducing end of the growing chitin polymer.</text>
</comment>
<keyword evidence="9" id="KW-0961">Cell wall biogenesis/degradation</keyword>
<feature type="domain" description="Chitin synthase N-terminal" evidence="14">
    <location>
        <begin position="330"/>
        <end position="398"/>
    </location>
</feature>
<keyword evidence="16" id="KW-1185">Reference proteome</keyword>
<feature type="compositionally biased region" description="Pro residues" evidence="12">
    <location>
        <begin position="15"/>
        <end position="24"/>
    </location>
</feature>
<feature type="compositionally biased region" description="Polar residues" evidence="12">
    <location>
        <begin position="181"/>
        <end position="197"/>
    </location>
</feature>
<evidence type="ECO:0000256" key="3">
    <source>
        <dbReference type="ARBA" id="ARBA00022475"/>
    </source>
</evidence>
<keyword evidence="8 13" id="KW-0472">Membrane</keyword>
<feature type="compositionally biased region" description="Polar residues" evidence="12">
    <location>
        <begin position="119"/>
        <end position="129"/>
    </location>
</feature>
<proteinExistence type="predicted"/>
<dbReference type="Proteomes" id="UP000193218">
    <property type="component" value="Unassembled WGS sequence"/>
</dbReference>
<feature type="transmembrane region" description="Helical" evidence="13">
    <location>
        <begin position="1028"/>
        <end position="1050"/>
    </location>
</feature>
<evidence type="ECO:0000313" key="16">
    <source>
        <dbReference type="Proteomes" id="UP000193218"/>
    </source>
</evidence>
<evidence type="ECO:0000256" key="2">
    <source>
        <dbReference type="ARBA" id="ARBA00012543"/>
    </source>
</evidence>
<feature type="compositionally biased region" description="Pro residues" evidence="12">
    <location>
        <begin position="87"/>
        <end position="103"/>
    </location>
</feature>
<feature type="compositionally biased region" description="Polar residues" evidence="12">
    <location>
        <begin position="26"/>
        <end position="38"/>
    </location>
</feature>
<comment type="subcellular location">
    <subcellularLocation>
        <location evidence="1">Cell membrane</location>
        <topology evidence="1">Multi-pass membrane protein</topology>
    </subcellularLocation>
</comment>
<evidence type="ECO:0000256" key="5">
    <source>
        <dbReference type="ARBA" id="ARBA00022679"/>
    </source>
</evidence>
<keyword evidence="7 13" id="KW-1133">Transmembrane helix</keyword>
<comment type="caution">
    <text evidence="15">The sequence shown here is derived from an EMBL/GenBank/DDBJ whole genome shotgun (WGS) entry which is preliminary data.</text>
</comment>
<keyword evidence="5" id="KW-0808">Transferase</keyword>
<dbReference type="Pfam" id="PF01644">
    <property type="entry name" value="Chitin_synth_1"/>
    <property type="match status" value="1"/>
</dbReference>
<protein>
    <recommendedName>
        <fullName evidence="2">chitin synthase</fullName>
        <ecNumber evidence="2">2.4.1.16</ecNumber>
    </recommendedName>
</protein>
<evidence type="ECO:0000256" key="13">
    <source>
        <dbReference type="SAM" id="Phobius"/>
    </source>
</evidence>
<evidence type="ECO:0000256" key="12">
    <source>
        <dbReference type="SAM" id="MobiDB-lite"/>
    </source>
</evidence>
<dbReference type="SUPFAM" id="SSF53448">
    <property type="entry name" value="Nucleotide-diphospho-sugar transferases"/>
    <property type="match status" value="1"/>
</dbReference>
<dbReference type="InterPro" id="IPR029044">
    <property type="entry name" value="Nucleotide-diphossugar_trans"/>
</dbReference>
<accession>A0A1Y1UBS3</accession>
<dbReference type="EC" id="2.4.1.16" evidence="2"/>
<feature type="transmembrane region" description="Helical" evidence="13">
    <location>
        <begin position="996"/>
        <end position="1016"/>
    </location>
</feature>
<dbReference type="PANTHER" id="PTHR22914">
    <property type="entry name" value="CHITIN SYNTHASE"/>
    <property type="match status" value="1"/>
</dbReference>
<dbReference type="InterPro" id="IPR013616">
    <property type="entry name" value="Chitin_synth_N"/>
</dbReference>
<dbReference type="GO" id="GO:0030428">
    <property type="term" value="C:cell septum"/>
    <property type="evidence" value="ECO:0007669"/>
    <property type="project" value="TreeGrafter"/>
</dbReference>
<dbReference type="AlphaFoldDB" id="A0A1Y1UBS3"/>
<evidence type="ECO:0000256" key="1">
    <source>
        <dbReference type="ARBA" id="ARBA00004651"/>
    </source>
</evidence>
<dbReference type="GO" id="GO:0006031">
    <property type="term" value="P:chitin biosynthetic process"/>
    <property type="evidence" value="ECO:0007669"/>
    <property type="project" value="TreeGrafter"/>
</dbReference>
<keyword evidence="6 13" id="KW-0812">Transmembrane</keyword>
<evidence type="ECO:0000313" key="15">
    <source>
        <dbReference type="EMBL" id="ORX35491.1"/>
    </source>
</evidence>
<evidence type="ECO:0000256" key="4">
    <source>
        <dbReference type="ARBA" id="ARBA00022676"/>
    </source>
</evidence>
<dbReference type="EMBL" id="NBSH01000011">
    <property type="protein sequence ID" value="ORX35491.1"/>
    <property type="molecule type" value="Genomic_DNA"/>
</dbReference>
<dbReference type="RefSeq" id="XP_021869681.1">
    <property type="nucleotide sequence ID" value="XM_022016589.1"/>
</dbReference>
<keyword evidence="3" id="KW-1003">Cell membrane</keyword>
<evidence type="ECO:0000256" key="7">
    <source>
        <dbReference type="ARBA" id="ARBA00022989"/>
    </source>
</evidence>
<organism evidence="15 16">
    <name type="scientific">Kockovaella imperatae</name>
    <dbReference type="NCBI Taxonomy" id="4999"/>
    <lineage>
        <taxon>Eukaryota</taxon>
        <taxon>Fungi</taxon>
        <taxon>Dikarya</taxon>
        <taxon>Basidiomycota</taxon>
        <taxon>Agaricomycotina</taxon>
        <taxon>Tremellomycetes</taxon>
        <taxon>Tremellales</taxon>
        <taxon>Cuniculitremaceae</taxon>
        <taxon>Kockovaella</taxon>
    </lineage>
</organism>
<feature type="compositionally biased region" description="Polar residues" evidence="12">
    <location>
        <begin position="45"/>
        <end position="58"/>
    </location>
</feature>
<dbReference type="GO" id="GO:0004100">
    <property type="term" value="F:chitin synthase activity"/>
    <property type="evidence" value="ECO:0007669"/>
    <property type="project" value="UniProtKB-EC"/>
</dbReference>
<evidence type="ECO:0000256" key="9">
    <source>
        <dbReference type="ARBA" id="ARBA00023316"/>
    </source>
</evidence>